<dbReference type="AlphaFoldDB" id="A0A1I3H0R6"/>
<keyword evidence="3" id="KW-1185">Reference proteome</keyword>
<sequence length="554" mass="62971">MENQISKLPPYASDTFLTQYGEKVGDYFFSPLRKYTFTEQGIKRWYAPHLASRPQDGTGFAATSFGSALTTYELVPIPPHRTVLVSHAFETMAARVLISSPGTYFVAISFTPTTFEGEYVVTVCANGKRLWEESISEPAANPRYSAFLRLSTAGFIDFSINTKKENQTVSCRSFIQYTIIRCNEATGNPELRYDDHASGFDEREIIDFYSNTTFVPREISPPEVEVTERVALFEKEWTLPIEYIKSQFRRSPKELIEFILKNEKNASLKYCIFMIPRSGSTLLTEILAGTGKLGFPGEHFVPDVLRTFSLAFSDISSSYEDFLMSRLHSENGAFGVEIESERFQEEPEFFASVKNWRHIYIWRNDILAQAISYQISIETGVWHNFSNSRHDETFHYISRDSILDKINFLLNAEKFFLDFFNKNGLSPYKISYEELISDPIHHGRSIAEYIGISGSSLDGADQSKFVLQPTAKARNLYYKALAIVGGGELWGYDIHEANGQYMAVLHGVDLSLLDITTQRAPILFVSNDRKELCDRVSRYVTQQMSSLPPLIDGA</sequence>
<reference evidence="2 3" key="1">
    <citation type="submission" date="2016-10" db="EMBL/GenBank/DDBJ databases">
        <authorList>
            <person name="de Groot N.N."/>
        </authorList>
    </citation>
    <scope>NUCLEOTIDE SEQUENCE [LARGE SCALE GENOMIC DNA]</scope>
    <source>
        <strain evidence="2 3">LMG 23650</strain>
    </source>
</reference>
<dbReference type="RefSeq" id="WP_091010681.1">
    <property type="nucleotide sequence ID" value="NZ_CP041745.1"/>
</dbReference>
<gene>
    <name evidence="2" type="ORF">SAMN05192543_102786</name>
</gene>
<name>A0A1I3H0R6_9BURK</name>
<dbReference type="GO" id="GO:0016740">
    <property type="term" value="F:transferase activity"/>
    <property type="evidence" value="ECO:0007669"/>
    <property type="project" value="UniProtKB-KW"/>
</dbReference>
<accession>A0A1I3H0R6</accession>
<organism evidence="2 3">
    <name type="scientific">Paraburkholderia megapolitana</name>
    <dbReference type="NCBI Taxonomy" id="420953"/>
    <lineage>
        <taxon>Bacteria</taxon>
        <taxon>Pseudomonadati</taxon>
        <taxon>Pseudomonadota</taxon>
        <taxon>Betaproteobacteria</taxon>
        <taxon>Burkholderiales</taxon>
        <taxon>Burkholderiaceae</taxon>
        <taxon>Paraburkholderia</taxon>
    </lineage>
</organism>
<keyword evidence="2" id="KW-0808">Transferase</keyword>
<dbReference type="SUPFAM" id="SSF52540">
    <property type="entry name" value="P-loop containing nucleoside triphosphate hydrolases"/>
    <property type="match status" value="1"/>
</dbReference>
<protein>
    <submittedName>
        <fullName evidence="2">LPS sulfotransferase NodH</fullName>
    </submittedName>
</protein>
<evidence type="ECO:0000259" key="1">
    <source>
        <dbReference type="Pfam" id="PF09037"/>
    </source>
</evidence>
<dbReference type="OrthoDB" id="9128752at2"/>
<dbReference type="Gene3D" id="3.40.50.300">
    <property type="entry name" value="P-loop containing nucleotide triphosphate hydrolases"/>
    <property type="match status" value="1"/>
</dbReference>
<evidence type="ECO:0000313" key="2">
    <source>
        <dbReference type="EMBL" id="SFI29206.1"/>
    </source>
</evidence>
<dbReference type="InterPro" id="IPR027417">
    <property type="entry name" value="P-loop_NTPase"/>
</dbReference>
<dbReference type="Proteomes" id="UP000199548">
    <property type="component" value="Unassembled WGS sequence"/>
</dbReference>
<dbReference type="Pfam" id="PF09037">
    <property type="entry name" value="Sulphotransf"/>
    <property type="match status" value="2"/>
</dbReference>
<dbReference type="InterPro" id="IPR024628">
    <property type="entry name" value="Sulfotransferase_Stf0_dom"/>
</dbReference>
<feature type="domain" description="Sulphotransferase Stf0" evidence="1">
    <location>
        <begin position="270"/>
        <end position="307"/>
    </location>
</feature>
<proteinExistence type="predicted"/>
<feature type="domain" description="Sulphotransferase Stf0" evidence="1">
    <location>
        <begin position="355"/>
        <end position="453"/>
    </location>
</feature>
<evidence type="ECO:0000313" key="3">
    <source>
        <dbReference type="Proteomes" id="UP000199548"/>
    </source>
</evidence>
<dbReference type="EMBL" id="FOQU01000002">
    <property type="protein sequence ID" value="SFI29206.1"/>
    <property type="molecule type" value="Genomic_DNA"/>
</dbReference>